<accession>A0A077PQD0</accession>
<dbReference type="AlphaFoldDB" id="A0A077PQD0"/>
<comment type="caution">
    <text evidence="1">The sequence shown here is derived from an EMBL/GenBank/DDBJ whole genome shotgun (WGS) entry which is preliminary data.</text>
</comment>
<gene>
    <name evidence="1" type="ORF">XBKB1_780011</name>
</gene>
<evidence type="ECO:0000313" key="2">
    <source>
        <dbReference type="Proteomes" id="UP000028493"/>
    </source>
</evidence>
<dbReference type="Proteomes" id="UP000028493">
    <property type="component" value="Unassembled WGS sequence"/>
</dbReference>
<proteinExistence type="predicted"/>
<reference evidence="1" key="1">
    <citation type="submission" date="2013-07" db="EMBL/GenBank/DDBJ databases">
        <title>Sub-species coevolution in mutualistic symbiosis.</title>
        <authorList>
            <person name="Murfin K."/>
            <person name="Klassen J."/>
            <person name="Lee M."/>
            <person name="Forst S."/>
            <person name="Stock P."/>
            <person name="Goodrich-Blair H."/>
        </authorList>
    </citation>
    <scope>NUCLEOTIDE SEQUENCE [LARGE SCALE GENOMIC DNA]</scope>
    <source>
        <strain evidence="1">Kraussei Becker Underwood</strain>
    </source>
</reference>
<dbReference type="EMBL" id="CBSZ010000415">
    <property type="protein sequence ID" value="CDH26535.1"/>
    <property type="molecule type" value="Genomic_DNA"/>
</dbReference>
<organism evidence="1 2">
    <name type="scientific">Xenorhabdus bovienii str. kraussei Becker Underwood</name>
    <dbReference type="NCBI Taxonomy" id="1398204"/>
    <lineage>
        <taxon>Bacteria</taxon>
        <taxon>Pseudomonadati</taxon>
        <taxon>Pseudomonadota</taxon>
        <taxon>Gammaproteobacteria</taxon>
        <taxon>Enterobacterales</taxon>
        <taxon>Morganellaceae</taxon>
        <taxon>Xenorhabdus</taxon>
    </lineage>
</organism>
<protein>
    <submittedName>
        <fullName evidence="1">Uncharacterized protein</fullName>
    </submittedName>
</protein>
<name>A0A077PQD0_XENBV</name>
<evidence type="ECO:0000313" key="1">
    <source>
        <dbReference type="EMBL" id="CDH26535.1"/>
    </source>
</evidence>
<sequence>MNLFCSSFALCCQKICDFSCLAEGSVTPEVVERVRRAMSEKDDSTQPDNH</sequence>
<dbReference type="HOGENOM" id="CLU_3124199_0_0_6"/>